<reference evidence="4" key="1">
    <citation type="submission" date="2017-04" db="EMBL/GenBank/DDBJ databases">
        <authorList>
            <person name="Varghese N."/>
            <person name="Submissions S."/>
        </authorList>
    </citation>
    <scope>NUCLEOTIDE SEQUENCE [LARGE SCALE GENOMIC DNA]</scope>
    <source>
        <strain evidence="4">DSM 4125</strain>
    </source>
</reference>
<evidence type="ECO:0000259" key="2">
    <source>
        <dbReference type="Pfam" id="PF18962"/>
    </source>
</evidence>
<sequence>MKKNILLISINLLLLINPVKSQQIDLDFQTPELYDYAEVYETLKLSNGQIIVIGDIDYANDKPVQGVVKINPDGSLDENFEFNHDLATPIANLAENSLGEIIFASRRYLGKMNNDGELLNIDEDFEGITDLAIQSDDKIVLSRSFVSNPLDFITRVNSDLSIDEDFSANTSANNSISSVEIKGDKIYVSGNFSQINGKPINDIAKLNLDGTLDETFDPGSGTNDRVGEIKVQEDGKVLIGNSYINSFNDIMTDGMVRLNADGSIDQSFADNFPQINGPTSNIFIHENKIYLSAFYEGLEGYEIYLFRLNMDGSRDNSFVPIIINDNVYENGLNLVFENDGLVLGGNVSSGPFNLFSKYDFQGSSIAGFSVPLAQKGSFSSIKKLNDKLYVIGSFYQISDQTSYNLARLNLDGSVDPEFSMQQNLGGIFQIEFTKEEKILLNAGESFIRLNKDASIDPDFSYENFKDMSGISKFHILENDKIMIFGPNNFYRLNPDGSEDISYMNGEGTGGPNGGSTNFAFQSDGKMIVSGIFDSYDNQPVSGIIRLNEDGTLDESFDVNNGITGGFIRSPLYLNVFSNDSIFISGLFDEYDGQDTNGVVQLGPDGELLTLNAFPNQTICLTEYKNSMLLQFYNDSLKKYVWQRRYFDGSVDSTFVKPSELINLSAASQLYRESSTSKTAYVVGRFDVEGESISRNIIKVSLNRAPAIDSQLEDIKVLEDSAFNITKETFTTSDVDDPVQNLSLILMDGENYTLNSDNIIPDQDYNGDLNINIALTDGLDTSVTFQAIAKVEPVNDVPIITAYSGMTVINEDDSLAIEIGKLQISDPDNSVDNMRMILLDGDNYTVDENVVYPELNYYGKLKLNLRVSDQVDTSNAYLTEITVSNVNDTPNITGQTEIPEINSEGLEIKLNQLTVTDPDNTFPNDFSLNILPSDNYSLSEGLITSTTEADTLEVSLTVSDGQIESDVYIFKAITSFITASKDKNSIQARAYPNPAKNHLTIISENFGIRNQLVLINQRGLKLKEVTFTDKIYHLNTKDISPGMYFIRIKTDNNQWLETKFLKLD</sequence>
<dbReference type="SUPFAM" id="SSF63829">
    <property type="entry name" value="Calcium-dependent phosphotriesterase"/>
    <property type="match status" value="1"/>
</dbReference>
<name>A0A1X7KAC7_9BACT</name>
<feature type="chain" id="PRO_5013390243" evidence="1">
    <location>
        <begin position="22"/>
        <end position="1063"/>
    </location>
</feature>
<dbReference type="AlphaFoldDB" id="A0A1X7KAC7"/>
<dbReference type="InterPro" id="IPR013431">
    <property type="entry name" value="Delta_60_rpt"/>
</dbReference>
<dbReference type="OrthoDB" id="9805017at2"/>
<evidence type="ECO:0000256" key="1">
    <source>
        <dbReference type="SAM" id="SignalP"/>
    </source>
</evidence>
<dbReference type="EMBL" id="FXAW01000005">
    <property type="protein sequence ID" value="SMG37806.1"/>
    <property type="molecule type" value="Genomic_DNA"/>
</dbReference>
<dbReference type="Proteomes" id="UP000193804">
    <property type="component" value="Unassembled WGS sequence"/>
</dbReference>
<dbReference type="InterPro" id="IPR026444">
    <property type="entry name" value="Secre_tail"/>
</dbReference>
<keyword evidence="4" id="KW-1185">Reference proteome</keyword>
<gene>
    <name evidence="3" type="ORF">SAMN05661096_02482</name>
</gene>
<accession>A0A1X7KAC7</accession>
<protein>
    <submittedName>
        <fullName evidence="3">Delta-60 repeat domain-containing protein/Por secretion system C-terminal sorting domain-containing protein</fullName>
    </submittedName>
</protein>
<evidence type="ECO:0000313" key="4">
    <source>
        <dbReference type="Proteomes" id="UP000193804"/>
    </source>
</evidence>
<dbReference type="Pfam" id="PF17164">
    <property type="entry name" value="DUF5122"/>
    <property type="match status" value="7"/>
</dbReference>
<feature type="domain" description="Secretion system C-terminal sorting" evidence="2">
    <location>
        <begin position="990"/>
        <end position="1057"/>
    </location>
</feature>
<proteinExistence type="predicted"/>
<keyword evidence="1" id="KW-0732">Signal</keyword>
<feature type="signal peptide" evidence="1">
    <location>
        <begin position="1"/>
        <end position="21"/>
    </location>
</feature>
<dbReference type="Pfam" id="PF18962">
    <property type="entry name" value="Por_Secre_tail"/>
    <property type="match status" value="1"/>
</dbReference>
<evidence type="ECO:0000313" key="3">
    <source>
        <dbReference type="EMBL" id="SMG37806.1"/>
    </source>
</evidence>
<dbReference type="RefSeq" id="WP_085517634.1">
    <property type="nucleotide sequence ID" value="NZ_FXAW01000005.1"/>
</dbReference>
<dbReference type="STRING" id="1028.SAMN05661096_02482"/>
<dbReference type="NCBIfam" id="TIGR04183">
    <property type="entry name" value="Por_Secre_tail"/>
    <property type="match status" value="1"/>
</dbReference>
<organism evidence="3 4">
    <name type="scientific">Marivirga sericea</name>
    <dbReference type="NCBI Taxonomy" id="1028"/>
    <lineage>
        <taxon>Bacteria</taxon>
        <taxon>Pseudomonadati</taxon>
        <taxon>Bacteroidota</taxon>
        <taxon>Cytophagia</taxon>
        <taxon>Cytophagales</taxon>
        <taxon>Marivirgaceae</taxon>
        <taxon>Marivirga</taxon>
    </lineage>
</organism>
<dbReference type="Gene3D" id="2.80.10.50">
    <property type="match status" value="4"/>
</dbReference>
<dbReference type="NCBIfam" id="TIGR02608">
    <property type="entry name" value="delta_60_rpt"/>
    <property type="match status" value="4"/>
</dbReference>